<dbReference type="Pfam" id="PF01037">
    <property type="entry name" value="AsnC_trans_reg"/>
    <property type="match status" value="1"/>
</dbReference>
<dbReference type="Gene3D" id="1.10.10.10">
    <property type="entry name" value="Winged helix-like DNA-binding domain superfamily/Winged helix DNA-binding domain"/>
    <property type="match status" value="2"/>
</dbReference>
<dbReference type="SUPFAM" id="SSF54909">
    <property type="entry name" value="Dimeric alpha+beta barrel"/>
    <property type="match status" value="1"/>
</dbReference>
<accession>A0A918D4N2</accession>
<evidence type="ECO:0000256" key="3">
    <source>
        <dbReference type="ARBA" id="ARBA00023163"/>
    </source>
</evidence>
<evidence type="ECO:0000313" key="5">
    <source>
        <dbReference type="EMBL" id="GGN64161.1"/>
    </source>
</evidence>
<dbReference type="GO" id="GO:0005829">
    <property type="term" value="C:cytosol"/>
    <property type="evidence" value="ECO:0007669"/>
    <property type="project" value="TreeGrafter"/>
</dbReference>
<keyword evidence="1" id="KW-0805">Transcription regulation</keyword>
<dbReference type="InterPro" id="IPR036388">
    <property type="entry name" value="WH-like_DNA-bd_sf"/>
</dbReference>
<feature type="domain" description="HTH asnC-type" evidence="4">
    <location>
        <begin position="217"/>
        <end position="273"/>
    </location>
</feature>
<comment type="caution">
    <text evidence="5">The sequence shown here is derived from an EMBL/GenBank/DDBJ whole genome shotgun (WGS) entry which is preliminary data.</text>
</comment>
<keyword evidence="3" id="KW-0804">Transcription</keyword>
<dbReference type="PROSITE" id="PS50956">
    <property type="entry name" value="HTH_ASNC_2"/>
    <property type="match status" value="1"/>
</dbReference>
<dbReference type="InterPro" id="IPR011008">
    <property type="entry name" value="Dimeric_a/b-barrel"/>
</dbReference>
<dbReference type="EMBL" id="BMMM01000005">
    <property type="protein sequence ID" value="GGN64161.1"/>
    <property type="molecule type" value="Genomic_DNA"/>
</dbReference>
<organism evidence="5 6">
    <name type="scientific">Streptomyces albiflavescens</name>
    <dbReference type="NCBI Taxonomy" id="1623582"/>
    <lineage>
        <taxon>Bacteria</taxon>
        <taxon>Bacillati</taxon>
        <taxon>Actinomycetota</taxon>
        <taxon>Actinomycetes</taxon>
        <taxon>Kitasatosporales</taxon>
        <taxon>Streptomycetaceae</taxon>
        <taxon>Streptomyces</taxon>
    </lineage>
</organism>
<dbReference type="InterPro" id="IPR000485">
    <property type="entry name" value="AsnC-type_HTH_dom"/>
</dbReference>
<evidence type="ECO:0000259" key="4">
    <source>
        <dbReference type="PROSITE" id="PS50956"/>
    </source>
</evidence>
<keyword evidence="6" id="KW-1185">Reference proteome</keyword>
<sequence>MDGSRTNLLRSLRKPHQQRRKWWITPLESVNMADPVSLDADDRRVLHALQLDGRASFARIAAVLGMSERAVARRYHRLRSRLALRVIGVTRPNPREQEEWFLRITAASGSVDAVARALADRGDTSWIASLAGDGGLGCIIRTPTAKGDGAGALELFRRSASIATVTAQRLLAPIAGIGGWPGRLEALTASEQEAMHLDAPELRASETPVGAALSNDDVQLLRLLAADGRMSIARIARVSGIPETTVRRRITELTSRGVLIFEVEVDPKLYGRHIDVICWMDVQPAALGTVARALSSHVEVAFASTTTGTTGILAILELADVGDLHRYLTEDIGALSGVHHVHTEIIVRWIKRAGPLIIPRA</sequence>
<protein>
    <submittedName>
        <fullName evidence="5">AsnC family transcriptional regulator</fullName>
    </submittedName>
</protein>
<dbReference type="Pfam" id="PF13404">
    <property type="entry name" value="HTH_AsnC-type"/>
    <property type="match status" value="2"/>
</dbReference>
<dbReference type="Gene3D" id="3.30.70.920">
    <property type="match status" value="1"/>
</dbReference>
<dbReference type="Proteomes" id="UP000600365">
    <property type="component" value="Unassembled WGS sequence"/>
</dbReference>
<dbReference type="AlphaFoldDB" id="A0A918D4N2"/>
<reference evidence="5 6" key="1">
    <citation type="journal article" date="2014" name="Int. J. Syst. Evol. Microbiol.">
        <title>Complete genome sequence of Corynebacterium casei LMG S-19264T (=DSM 44701T), isolated from a smear-ripened cheese.</title>
        <authorList>
            <consortium name="US DOE Joint Genome Institute (JGI-PGF)"/>
            <person name="Walter F."/>
            <person name="Albersmeier A."/>
            <person name="Kalinowski J."/>
            <person name="Ruckert C."/>
        </authorList>
    </citation>
    <scope>NUCLEOTIDE SEQUENCE [LARGE SCALE GENOMIC DNA]</scope>
    <source>
        <strain evidence="5 6">CGMCC 4.7111</strain>
    </source>
</reference>
<evidence type="ECO:0000256" key="2">
    <source>
        <dbReference type="ARBA" id="ARBA00023125"/>
    </source>
</evidence>
<dbReference type="SMART" id="SM00344">
    <property type="entry name" value="HTH_ASNC"/>
    <property type="match status" value="2"/>
</dbReference>
<name>A0A918D4N2_9ACTN</name>
<evidence type="ECO:0000313" key="6">
    <source>
        <dbReference type="Proteomes" id="UP000600365"/>
    </source>
</evidence>
<dbReference type="PANTHER" id="PTHR30154">
    <property type="entry name" value="LEUCINE-RESPONSIVE REGULATORY PROTEIN"/>
    <property type="match status" value="1"/>
</dbReference>
<gene>
    <name evidence="5" type="primary">asnC</name>
    <name evidence="5" type="ORF">GCM10011579_033300</name>
</gene>
<dbReference type="PANTHER" id="PTHR30154:SF34">
    <property type="entry name" value="TRANSCRIPTIONAL REGULATOR AZLB"/>
    <property type="match status" value="1"/>
</dbReference>
<dbReference type="PRINTS" id="PR00033">
    <property type="entry name" value="HTHASNC"/>
</dbReference>
<keyword evidence="2" id="KW-0238">DNA-binding</keyword>
<dbReference type="InterPro" id="IPR019887">
    <property type="entry name" value="Tscrpt_reg_AsnC/Lrp_C"/>
</dbReference>
<dbReference type="GO" id="GO:0043565">
    <property type="term" value="F:sequence-specific DNA binding"/>
    <property type="evidence" value="ECO:0007669"/>
    <property type="project" value="InterPro"/>
</dbReference>
<dbReference type="InterPro" id="IPR019888">
    <property type="entry name" value="Tscrpt_reg_AsnC-like"/>
</dbReference>
<evidence type="ECO:0000256" key="1">
    <source>
        <dbReference type="ARBA" id="ARBA00023015"/>
    </source>
</evidence>
<dbReference type="InterPro" id="IPR036390">
    <property type="entry name" value="WH_DNA-bd_sf"/>
</dbReference>
<proteinExistence type="predicted"/>
<dbReference type="SUPFAM" id="SSF46785">
    <property type="entry name" value="Winged helix' DNA-binding domain"/>
    <property type="match status" value="2"/>
</dbReference>
<dbReference type="GO" id="GO:0043200">
    <property type="term" value="P:response to amino acid"/>
    <property type="evidence" value="ECO:0007669"/>
    <property type="project" value="TreeGrafter"/>
</dbReference>